<evidence type="ECO:0000313" key="4">
    <source>
        <dbReference type="Proteomes" id="UP001165082"/>
    </source>
</evidence>
<comment type="similarity">
    <text evidence="1">Belongs to the proline racemase family.</text>
</comment>
<sequence length="359" mass="38949">MGTRILQVVDAHAGGEPARVVVGGLPTVPGSTMYEKRSYFMSNNKLDNLRKILIQEPRGYPCQNVNFIVPPTDKEAKFGYIIGEQARVYPLMSGHNTICVATVLLETGMVEMVEGLNEFKLEAPGGIVEITALCEGGKAKSIKILNFASFVHHLDVTVDVPSLGKIVASVAYGGMHYAVVDVDNEVNKATLGGLKIQPSGGRKLCRYGEMIKVACREQYPVSHPTLNYQGCDILAFVSDRPTRSDADGLNTVVMSNGVLDWAREETWTAMLDRSPCGSGTSAVMAVRHRRGLLKVGQAFVHEGIVGTVFKGVVEREEEVGGVMGIRPSIEGQGWVTQFCQVVLNPGDPFMEGYTVGDIW</sequence>
<evidence type="ECO:0000256" key="1">
    <source>
        <dbReference type="ARBA" id="ARBA00007529"/>
    </source>
</evidence>
<dbReference type="InterPro" id="IPR008794">
    <property type="entry name" value="Pro_racemase_fam"/>
</dbReference>
<keyword evidence="4" id="KW-1185">Reference proteome</keyword>
<evidence type="ECO:0008006" key="5">
    <source>
        <dbReference type="Google" id="ProtNLM"/>
    </source>
</evidence>
<dbReference type="Gene3D" id="3.10.310.10">
    <property type="entry name" value="Diaminopimelate Epimerase, Chain A, domain 1"/>
    <property type="match status" value="2"/>
</dbReference>
<dbReference type="GO" id="GO:0047580">
    <property type="term" value="F:4-hydroxyproline epimerase activity"/>
    <property type="evidence" value="ECO:0007669"/>
    <property type="project" value="TreeGrafter"/>
</dbReference>
<evidence type="ECO:0000256" key="2">
    <source>
        <dbReference type="PIRSR" id="PIRSR029792-1"/>
    </source>
</evidence>
<organism evidence="3 4">
    <name type="scientific">Triparma retinervis</name>
    <dbReference type="NCBI Taxonomy" id="2557542"/>
    <lineage>
        <taxon>Eukaryota</taxon>
        <taxon>Sar</taxon>
        <taxon>Stramenopiles</taxon>
        <taxon>Ochrophyta</taxon>
        <taxon>Bolidophyceae</taxon>
        <taxon>Parmales</taxon>
        <taxon>Triparmaceae</taxon>
        <taxon>Triparma</taxon>
    </lineage>
</organism>
<accession>A0A9W7L7M5</accession>
<dbReference type="SFLD" id="SFLDS00028">
    <property type="entry name" value="Proline_Racemase"/>
    <property type="match status" value="1"/>
</dbReference>
<feature type="active site" description="Proton acceptor" evidence="2">
    <location>
        <position position="93"/>
    </location>
</feature>
<dbReference type="Pfam" id="PF05544">
    <property type="entry name" value="Pro_racemase"/>
    <property type="match status" value="1"/>
</dbReference>
<proteinExistence type="inferred from homology"/>
<dbReference type="PANTHER" id="PTHR33442">
    <property type="entry name" value="TRANS-3-HYDROXY-L-PROLINE DEHYDRATASE"/>
    <property type="match status" value="1"/>
</dbReference>
<dbReference type="PANTHER" id="PTHR33442:SF5">
    <property type="entry name" value="BIFUNCTIONAL TRANS-3-HYDROXY-L-PROLINE DEHYDRATASE_2-EPIMERASE"/>
    <property type="match status" value="1"/>
</dbReference>
<name>A0A9W7L7M5_9STRA</name>
<reference evidence="3" key="1">
    <citation type="submission" date="2022-07" db="EMBL/GenBank/DDBJ databases">
        <title>Genome analysis of Parmales, a sister group of diatoms, reveals the evolutionary specialization of diatoms from phago-mixotrophs to photoautotrophs.</title>
        <authorList>
            <person name="Ban H."/>
            <person name="Sato S."/>
            <person name="Yoshikawa S."/>
            <person name="Kazumasa Y."/>
            <person name="Nakamura Y."/>
            <person name="Ichinomiya M."/>
            <person name="Saitoh K."/>
            <person name="Sato N."/>
            <person name="Blanc-Mathieu R."/>
            <person name="Endo H."/>
            <person name="Kuwata A."/>
            <person name="Ogata H."/>
        </authorList>
    </citation>
    <scope>NUCLEOTIDE SEQUENCE</scope>
</reference>
<comment type="caution">
    <text evidence="3">The sequence shown here is derived from an EMBL/GenBank/DDBJ whole genome shotgun (WGS) entry which is preliminary data.</text>
</comment>
<gene>
    <name evidence="3" type="ORF">TrRE_jg8040</name>
</gene>
<dbReference type="PIRSF" id="PIRSF029792">
    <property type="entry name" value="Pro_racemase"/>
    <property type="match status" value="1"/>
</dbReference>
<evidence type="ECO:0000313" key="3">
    <source>
        <dbReference type="EMBL" id="GMI36046.1"/>
    </source>
</evidence>
<feature type="active site" description="Proton donor" evidence="2">
    <location>
        <position position="276"/>
    </location>
</feature>
<dbReference type="SUPFAM" id="SSF54506">
    <property type="entry name" value="Diaminopimelate epimerase-like"/>
    <property type="match status" value="1"/>
</dbReference>
<dbReference type="OrthoDB" id="6409228at2759"/>
<protein>
    <recommendedName>
        <fullName evidence="5">Proline racemase</fullName>
    </recommendedName>
</protein>
<dbReference type="AlphaFoldDB" id="A0A9W7L7M5"/>
<dbReference type="Proteomes" id="UP001165082">
    <property type="component" value="Unassembled WGS sequence"/>
</dbReference>
<dbReference type="EMBL" id="BRXZ01007923">
    <property type="protein sequence ID" value="GMI36046.1"/>
    <property type="molecule type" value="Genomic_DNA"/>
</dbReference>